<accession>L9ZFI2</accession>
<dbReference type="InterPro" id="IPR005302">
    <property type="entry name" value="MoCF_Sase_C"/>
</dbReference>
<evidence type="ECO:0000313" key="3">
    <source>
        <dbReference type="Proteomes" id="UP000011648"/>
    </source>
</evidence>
<comment type="caution">
    <text evidence="2">The sequence shown here is derived from an EMBL/GenBank/DDBJ whole genome shotgun (WGS) entry which is preliminary data.</text>
</comment>
<dbReference type="PROSITE" id="PS51340">
    <property type="entry name" value="MOSC"/>
    <property type="match status" value="1"/>
</dbReference>
<reference evidence="2 3" key="1">
    <citation type="journal article" date="2014" name="PLoS Genet.">
        <title>Phylogenetically driven sequencing of extremely halophilic archaea reveals strategies for static and dynamic osmo-response.</title>
        <authorList>
            <person name="Becker E.A."/>
            <person name="Seitzer P.M."/>
            <person name="Tritt A."/>
            <person name="Larsen D."/>
            <person name="Krusor M."/>
            <person name="Yao A.I."/>
            <person name="Wu D."/>
            <person name="Madern D."/>
            <person name="Eisen J.A."/>
            <person name="Darling A.E."/>
            <person name="Facciotti M.T."/>
        </authorList>
    </citation>
    <scope>NUCLEOTIDE SEQUENCE [LARGE SCALE GENOMIC DNA]</scope>
    <source>
        <strain evidence="2 3">DSM 12281</strain>
    </source>
</reference>
<sequence length="162" mass="18011">MAGRIHAIHIAPERGAPMERVDRSMAVAGRGLEGDRYYRAEGTFDAREGSDLTLIERETLAAVERKYDIELEPGVHRRNVTTTGVPLNHLVGSRFRVGDAICEGTELCEPCSYLKCHIDEAGIREALVHHGGLRARILEGAPITENDRIEHSTRKPQDDCDK</sequence>
<protein>
    <submittedName>
        <fullName evidence="2">MOSC domain-containing protein</fullName>
    </submittedName>
</protein>
<dbReference type="GO" id="GO:0030170">
    <property type="term" value="F:pyridoxal phosphate binding"/>
    <property type="evidence" value="ECO:0007669"/>
    <property type="project" value="InterPro"/>
</dbReference>
<dbReference type="AlphaFoldDB" id="L9ZFI2"/>
<dbReference type="SUPFAM" id="SSF50800">
    <property type="entry name" value="PK beta-barrel domain-like"/>
    <property type="match status" value="1"/>
</dbReference>
<name>L9ZFI2_9EURY</name>
<dbReference type="STRING" id="1230458.C484_21012"/>
<dbReference type="EMBL" id="AOIL01000069">
    <property type="protein sequence ID" value="ELY85084.1"/>
    <property type="molecule type" value="Genomic_DNA"/>
</dbReference>
<dbReference type="Proteomes" id="UP000011648">
    <property type="component" value="Unassembled WGS sequence"/>
</dbReference>
<feature type="domain" description="MOSC" evidence="1">
    <location>
        <begin position="19"/>
        <end position="152"/>
    </location>
</feature>
<dbReference type="InterPro" id="IPR011037">
    <property type="entry name" value="Pyrv_Knase-like_insert_dom_sf"/>
</dbReference>
<keyword evidence="3" id="KW-1185">Reference proteome</keyword>
<dbReference type="PANTHER" id="PTHR36930">
    <property type="entry name" value="METAL-SULFUR CLUSTER BIOSYNTHESIS PROTEINS YUAD-RELATED"/>
    <property type="match status" value="1"/>
</dbReference>
<dbReference type="GO" id="GO:0003824">
    <property type="term" value="F:catalytic activity"/>
    <property type="evidence" value="ECO:0007669"/>
    <property type="project" value="InterPro"/>
</dbReference>
<dbReference type="PATRIC" id="fig|1230458.4.peg.4234"/>
<dbReference type="OrthoDB" id="68158at2157"/>
<dbReference type="InterPro" id="IPR052716">
    <property type="entry name" value="MOSC_domain"/>
</dbReference>
<organism evidence="2 3">
    <name type="scientific">Natrialba taiwanensis DSM 12281</name>
    <dbReference type="NCBI Taxonomy" id="1230458"/>
    <lineage>
        <taxon>Archaea</taxon>
        <taxon>Methanobacteriati</taxon>
        <taxon>Methanobacteriota</taxon>
        <taxon>Stenosarchaea group</taxon>
        <taxon>Halobacteria</taxon>
        <taxon>Halobacteriales</taxon>
        <taxon>Natrialbaceae</taxon>
        <taxon>Natrialba</taxon>
    </lineage>
</organism>
<evidence type="ECO:0000313" key="2">
    <source>
        <dbReference type="EMBL" id="ELY85084.1"/>
    </source>
</evidence>
<dbReference type="GO" id="GO:0030151">
    <property type="term" value="F:molybdenum ion binding"/>
    <property type="evidence" value="ECO:0007669"/>
    <property type="project" value="InterPro"/>
</dbReference>
<dbReference type="RefSeq" id="WP_006827767.1">
    <property type="nucleotide sequence ID" value="NZ_AOIL01000069.1"/>
</dbReference>
<gene>
    <name evidence="2" type="ORF">C484_21012</name>
</gene>
<dbReference type="Gene3D" id="2.40.33.20">
    <property type="entry name" value="PK beta-barrel domain-like"/>
    <property type="match status" value="1"/>
</dbReference>
<dbReference type="PANTHER" id="PTHR36930:SF1">
    <property type="entry name" value="MOSC DOMAIN-CONTAINING PROTEIN"/>
    <property type="match status" value="1"/>
</dbReference>
<dbReference type="Pfam" id="PF03473">
    <property type="entry name" value="MOSC"/>
    <property type="match status" value="1"/>
</dbReference>
<evidence type="ECO:0000259" key="1">
    <source>
        <dbReference type="PROSITE" id="PS51340"/>
    </source>
</evidence>
<proteinExistence type="predicted"/>